<sequence length="59" mass="6832">MRPEGHKGQNRPPSLPFSGKKSYWEHQIDFRRHLLFRTAATLVTVQATIAGHYQPFGRI</sequence>
<name>L0DB09_SINAD</name>
<dbReference type="OrthoDB" id="9925122at2"/>
<evidence type="ECO:0000313" key="1">
    <source>
        <dbReference type="EMBL" id="AGA25851.1"/>
    </source>
</evidence>
<dbReference type="KEGG" id="saci:Sinac_1470"/>
<dbReference type="RefSeq" id="WP_015245021.1">
    <property type="nucleotide sequence ID" value="NC_019892.1"/>
</dbReference>
<reference evidence="1 2" key="1">
    <citation type="submission" date="2012-02" db="EMBL/GenBank/DDBJ databases">
        <title>Complete sequence of chromosome of Singulisphaera acidiphila DSM 18658.</title>
        <authorList>
            <consortium name="US DOE Joint Genome Institute (JGI-PGF)"/>
            <person name="Lucas S."/>
            <person name="Copeland A."/>
            <person name="Lapidus A."/>
            <person name="Glavina del Rio T."/>
            <person name="Dalin E."/>
            <person name="Tice H."/>
            <person name="Bruce D."/>
            <person name="Goodwin L."/>
            <person name="Pitluck S."/>
            <person name="Peters L."/>
            <person name="Ovchinnikova G."/>
            <person name="Chertkov O."/>
            <person name="Kyrpides N."/>
            <person name="Mavromatis K."/>
            <person name="Ivanova N."/>
            <person name="Brettin T."/>
            <person name="Detter J.C."/>
            <person name="Han C."/>
            <person name="Larimer F."/>
            <person name="Land M."/>
            <person name="Hauser L."/>
            <person name="Markowitz V."/>
            <person name="Cheng J.-F."/>
            <person name="Hugenholtz P."/>
            <person name="Woyke T."/>
            <person name="Wu D."/>
            <person name="Tindall B."/>
            <person name="Pomrenke H."/>
            <person name="Brambilla E."/>
            <person name="Klenk H.-P."/>
            <person name="Eisen J.A."/>
        </authorList>
    </citation>
    <scope>NUCLEOTIDE SEQUENCE [LARGE SCALE GENOMIC DNA]</scope>
    <source>
        <strain evidence="2">ATCC BAA-1392 / DSM 18658 / VKM B-2454 / MOB10</strain>
    </source>
</reference>
<keyword evidence="2" id="KW-1185">Reference proteome</keyword>
<proteinExistence type="predicted"/>
<protein>
    <submittedName>
        <fullName evidence="1">Uncharacterized protein</fullName>
    </submittedName>
</protein>
<dbReference type="EMBL" id="CP003364">
    <property type="protein sequence ID" value="AGA25851.1"/>
    <property type="molecule type" value="Genomic_DNA"/>
</dbReference>
<dbReference type="AlphaFoldDB" id="L0DB09"/>
<organism evidence="1 2">
    <name type="scientific">Singulisphaera acidiphila (strain ATCC BAA-1392 / DSM 18658 / VKM B-2454 / MOB10)</name>
    <dbReference type="NCBI Taxonomy" id="886293"/>
    <lineage>
        <taxon>Bacteria</taxon>
        <taxon>Pseudomonadati</taxon>
        <taxon>Planctomycetota</taxon>
        <taxon>Planctomycetia</taxon>
        <taxon>Isosphaerales</taxon>
        <taxon>Isosphaeraceae</taxon>
        <taxon>Singulisphaera</taxon>
    </lineage>
</organism>
<dbReference type="HOGENOM" id="CLU_2958281_0_0_0"/>
<dbReference type="Proteomes" id="UP000010798">
    <property type="component" value="Chromosome"/>
</dbReference>
<evidence type="ECO:0000313" key="2">
    <source>
        <dbReference type="Proteomes" id="UP000010798"/>
    </source>
</evidence>
<accession>L0DB09</accession>
<gene>
    <name evidence="1" type="ordered locus">Sinac_1470</name>
</gene>